<dbReference type="GO" id="GO:0006338">
    <property type="term" value="P:chromatin remodeling"/>
    <property type="evidence" value="ECO:0000318"/>
    <property type="project" value="GO_Central"/>
</dbReference>
<evidence type="ECO:0000256" key="5">
    <source>
        <dbReference type="ARBA" id="ARBA00049303"/>
    </source>
</evidence>
<keyword evidence="9" id="KW-1185">Reference proteome</keyword>
<keyword evidence="3 6" id="KW-0808">Transferase</keyword>
<dbReference type="Pfam" id="PF06325">
    <property type="entry name" value="PrmA"/>
    <property type="match status" value="1"/>
</dbReference>
<gene>
    <name evidence="7" type="ORF">PHYPA_001694</name>
</gene>
<keyword evidence="2 6" id="KW-0489">Methyltransferase</keyword>
<dbReference type="GO" id="GO:0042054">
    <property type="term" value="F:histone methyltransferase activity"/>
    <property type="evidence" value="ECO:0000318"/>
    <property type="project" value="GO_Central"/>
</dbReference>
<reference evidence="8" key="3">
    <citation type="submission" date="2020-12" db="UniProtKB">
        <authorList>
            <consortium name="EnsemblPlants"/>
        </authorList>
    </citation>
    <scope>IDENTIFICATION</scope>
</reference>
<dbReference type="GO" id="GO:0035242">
    <property type="term" value="F:protein-arginine omega-N asymmetric methyltransferase activity"/>
    <property type="evidence" value="ECO:0007669"/>
    <property type="project" value="UniProtKB-EC"/>
</dbReference>
<dbReference type="EnsemblPlants" id="Pp3c1_36400V3.1">
    <property type="protein sequence ID" value="Pp3c1_36400V3.1"/>
    <property type="gene ID" value="Pp3c1_36400"/>
</dbReference>
<evidence type="ECO:0000256" key="2">
    <source>
        <dbReference type="ARBA" id="ARBA00022603"/>
    </source>
</evidence>
<dbReference type="InterPro" id="IPR029063">
    <property type="entry name" value="SAM-dependent_MTases_sf"/>
</dbReference>
<comment type="catalytic activity">
    <reaction evidence="5">
        <text>L-arginyl-[protein] + S-adenosyl-L-methionine = N(omega)-methyl-L-arginyl-[protein] + S-adenosyl-L-homocysteine + H(+)</text>
        <dbReference type="Rhea" id="RHEA:48100"/>
        <dbReference type="Rhea" id="RHEA-COMP:10532"/>
        <dbReference type="Rhea" id="RHEA-COMP:11990"/>
        <dbReference type="ChEBI" id="CHEBI:15378"/>
        <dbReference type="ChEBI" id="CHEBI:29965"/>
        <dbReference type="ChEBI" id="CHEBI:57856"/>
        <dbReference type="ChEBI" id="CHEBI:59789"/>
        <dbReference type="ChEBI" id="CHEBI:65280"/>
    </reaction>
    <physiologicalReaction direction="left-to-right" evidence="5">
        <dbReference type="Rhea" id="RHEA:48101"/>
    </physiologicalReaction>
</comment>
<dbReference type="AlphaFoldDB" id="A0A2K1LB65"/>
<dbReference type="CDD" id="cd02440">
    <property type="entry name" value="AdoMet_MTases"/>
    <property type="match status" value="1"/>
</dbReference>
<evidence type="ECO:0000256" key="6">
    <source>
        <dbReference type="PROSITE-ProRule" id="PRU01015"/>
    </source>
</evidence>
<sequence length="230" mass="25281">MGRRNKGKAVKEGASLINVANGNVVEAMAAEEGDVKAISVPSIATAQIESDQGVVTPLEHTSSDYYFDSYAHFEEMLKDTVRTKAYQNVIYQNSFLCKDKTVLDVGVGTGILSLFCAKSGAKHVYAVECSTMADTAREIVKANGYSDVITVLKGKVEEIKLPVEKIDIIISEWMGPKARSTHWKQTGEALTGTMSVSQNKKNPRDLDVTVQYTFHGKNSRASKTQHFRVR</sequence>
<evidence type="ECO:0000313" key="9">
    <source>
        <dbReference type="Proteomes" id="UP000006727"/>
    </source>
</evidence>
<keyword evidence="4 6" id="KW-0949">S-adenosyl-L-methionine</keyword>
<name>A0A2K1LB65_PHYPA</name>
<dbReference type="PANTHER" id="PTHR11006:SF53">
    <property type="entry name" value="PROTEIN ARGININE N-METHYLTRANSFERASE 3"/>
    <property type="match status" value="1"/>
</dbReference>
<dbReference type="SUPFAM" id="SSF53335">
    <property type="entry name" value="S-adenosyl-L-methionine-dependent methyltransferases"/>
    <property type="match status" value="1"/>
</dbReference>
<dbReference type="GO" id="GO:0006355">
    <property type="term" value="P:regulation of DNA-templated transcription"/>
    <property type="evidence" value="ECO:0000318"/>
    <property type="project" value="GO_Central"/>
</dbReference>
<evidence type="ECO:0000256" key="1">
    <source>
        <dbReference type="ARBA" id="ARBA00011925"/>
    </source>
</evidence>
<reference evidence="7 9" key="2">
    <citation type="journal article" date="2018" name="Plant J.">
        <title>The Physcomitrella patens chromosome-scale assembly reveals moss genome structure and evolution.</title>
        <authorList>
            <person name="Lang D."/>
            <person name="Ullrich K.K."/>
            <person name="Murat F."/>
            <person name="Fuchs J."/>
            <person name="Jenkins J."/>
            <person name="Haas F.B."/>
            <person name="Piednoel M."/>
            <person name="Gundlach H."/>
            <person name="Van Bel M."/>
            <person name="Meyberg R."/>
            <person name="Vives C."/>
            <person name="Morata J."/>
            <person name="Symeonidi A."/>
            <person name="Hiss M."/>
            <person name="Muchero W."/>
            <person name="Kamisugi Y."/>
            <person name="Saleh O."/>
            <person name="Blanc G."/>
            <person name="Decker E.L."/>
            <person name="van Gessel N."/>
            <person name="Grimwood J."/>
            <person name="Hayes R.D."/>
            <person name="Graham S.W."/>
            <person name="Gunter L.E."/>
            <person name="McDaniel S.F."/>
            <person name="Hoernstein S.N.W."/>
            <person name="Larsson A."/>
            <person name="Li F.W."/>
            <person name="Perroud P.F."/>
            <person name="Phillips J."/>
            <person name="Ranjan P."/>
            <person name="Rokshar D.S."/>
            <person name="Rothfels C.J."/>
            <person name="Schneider L."/>
            <person name="Shu S."/>
            <person name="Stevenson D.W."/>
            <person name="Thummler F."/>
            <person name="Tillich M."/>
            <person name="Villarreal Aguilar J.C."/>
            <person name="Widiez T."/>
            <person name="Wong G.K."/>
            <person name="Wymore A."/>
            <person name="Zhang Y."/>
            <person name="Zimmer A.D."/>
            <person name="Quatrano R.S."/>
            <person name="Mayer K.F.X."/>
            <person name="Goodstein D."/>
            <person name="Casacuberta J.M."/>
            <person name="Vandepoele K."/>
            <person name="Reski R."/>
            <person name="Cuming A.C."/>
            <person name="Tuskan G.A."/>
            <person name="Maumus F."/>
            <person name="Salse J."/>
            <person name="Schmutz J."/>
            <person name="Rensing S.A."/>
        </authorList>
    </citation>
    <scope>NUCLEOTIDE SEQUENCE [LARGE SCALE GENOMIC DNA]</scope>
    <source>
        <strain evidence="8 9">cv. Gransden 2004</strain>
    </source>
</reference>
<evidence type="ECO:0000313" key="8">
    <source>
        <dbReference type="EnsemblPlants" id="Pp3c1_36400V3.1"/>
    </source>
</evidence>
<dbReference type="EMBL" id="ABEU02000001">
    <property type="protein sequence ID" value="PNR63269.1"/>
    <property type="molecule type" value="Genomic_DNA"/>
</dbReference>
<dbReference type="GO" id="GO:0032259">
    <property type="term" value="P:methylation"/>
    <property type="evidence" value="ECO:0007669"/>
    <property type="project" value="UniProtKB-KW"/>
</dbReference>
<evidence type="ECO:0000256" key="4">
    <source>
        <dbReference type="ARBA" id="ARBA00022691"/>
    </source>
</evidence>
<dbReference type="EC" id="2.1.1.319" evidence="1"/>
<dbReference type="PANTHER" id="PTHR11006">
    <property type="entry name" value="PROTEIN ARGININE N-METHYLTRANSFERASE"/>
    <property type="match status" value="1"/>
</dbReference>
<dbReference type="GO" id="GO:0016274">
    <property type="term" value="F:protein-arginine N-methyltransferase activity"/>
    <property type="evidence" value="ECO:0000318"/>
    <property type="project" value="GO_Central"/>
</dbReference>
<evidence type="ECO:0000256" key="3">
    <source>
        <dbReference type="ARBA" id="ARBA00022679"/>
    </source>
</evidence>
<evidence type="ECO:0000313" key="7">
    <source>
        <dbReference type="EMBL" id="PNR63269.1"/>
    </source>
</evidence>
<dbReference type="InterPro" id="IPR025799">
    <property type="entry name" value="Arg_MeTrfase"/>
</dbReference>
<protein>
    <recommendedName>
        <fullName evidence="1">type I protein arginine methyltransferase</fullName>
        <ecNumber evidence="1">2.1.1.319</ecNumber>
    </recommendedName>
</protein>
<dbReference type="FunFam" id="3.40.50.150:FF:000003">
    <property type="entry name" value="Blast:Protein arginine N-methyltransferase 1"/>
    <property type="match status" value="1"/>
</dbReference>
<proteinExistence type="predicted"/>
<dbReference type="PROSITE" id="PS51678">
    <property type="entry name" value="SAM_MT_PRMT"/>
    <property type="match status" value="1"/>
</dbReference>
<dbReference type="Gene3D" id="3.40.50.150">
    <property type="entry name" value="Vaccinia Virus protein VP39"/>
    <property type="match status" value="1"/>
</dbReference>
<reference evidence="7 9" key="1">
    <citation type="journal article" date="2008" name="Science">
        <title>The Physcomitrella genome reveals evolutionary insights into the conquest of land by plants.</title>
        <authorList>
            <person name="Rensing S."/>
            <person name="Lang D."/>
            <person name="Zimmer A."/>
            <person name="Terry A."/>
            <person name="Salamov A."/>
            <person name="Shapiro H."/>
            <person name="Nishiyama T."/>
            <person name="Perroud P.-F."/>
            <person name="Lindquist E."/>
            <person name="Kamisugi Y."/>
            <person name="Tanahashi T."/>
            <person name="Sakakibara K."/>
            <person name="Fujita T."/>
            <person name="Oishi K."/>
            <person name="Shin-I T."/>
            <person name="Kuroki Y."/>
            <person name="Toyoda A."/>
            <person name="Suzuki Y."/>
            <person name="Hashimoto A."/>
            <person name="Yamaguchi K."/>
            <person name="Sugano A."/>
            <person name="Kohara Y."/>
            <person name="Fujiyama A."/>
            <person name="Anterola A."/>
            <person name="Aoki S."/>
            <person name="Ashton N."/>
            <person name="Barbazuk W.B."/>
            <person name="Barker E."/>
            <person name="Bennetzen J."/>
            <person name="Bezanilla M."/>
            <person name="Blankenship R."/>
            <person name="Cho S.H."/>
            <person name="Dutcher S."/>
            <person name="Estelle M."/>
            <person name="Fawcett J.A."/>
            <person name="Gundlach H."/>
            <person name="Hanada K."/>
            <person name="Heyl A."/>
            <person name="Hicks K.A."/>
            <person name="Hugh J."/>
            <person name="Lohr M."/>
            <person name="Mayer K."/>
            <person name="Melkozernov A."/>
            <person name="Murata T."/>
            <person name="Nelson D."/>
            <person name="Pils B."/>
            <person name="Prigge M."/>
            <person name="Reiss B."/>
            <person name="Renner T."/>
            <person name="Rombauts S."/>
            <person name="Rushton P."/>
            <person name="Sanderfoot A."/>
            <person name="Schween G."/>
            <person name="Shiu S.-H."/>
            <person name="Stueber K."/>
            <person name="Theodoulou F.L."/>
            <person name="Tu H."/>
            <person name="Van de Peer Y."/>
            <person name="Verrier P.J."/>
            <person name="Waters E."/>
            <person name="Wood A."/>
            <person name="Yang L."/>
            <person name="Cove D."/>
            <person name="Cuming A."/>
            <person name="Hasebe M."/>
            <person name="Lucas S."/>
            <person name="Mishler D.B."/>
            <person name="Reski R."/>
            <person name="Grigoriev I."/>
            <person name="Quatrano R.S."/>
            <person name="Boore J.L."/>
        </authorList>
    </citation>
    <scope>NUCLEOTIDE SEQUENCE [LARGE SCALE GENOMIC DNA]</scope>
    <source>
        <strain evidence="8 9">cv. Gransden 2004</strain>
    </source>
</reference>
<dbReference type="InParanoid" id="A0A2K1LB65"/>
<dbReference type="PaxDb" id="3218-PP1S28_110V6.1"/>
<organism evidence="7">
    <name type="scientific">Physcomitrium patens</name>
    <name type="common">Spreading-leaved earth moss</name>
    <name type="synonym">Physcomitrella patens</name>
    <dbReference type="NCBI Taxonomy" id="3218"/>
    <lineage>
        <taxon>Eukaryota</taxon>
        <taxon>Viridiplantae</taxon>
        <taxon>Streptophyta</taxon>
        <taxon>Embryophyta</taxon>
        <taxon>Bryophyta</taxon>
        <taxon>Bryophytina</taxon>
        <taxon>Bryopsida</taxon>
        <taxon>Funariidae</taxon>
        <taxon>Funariales</taxon>
        <taxon>Funariaceae</taxon>
        <taxon>Physcomitrium</taxon>
    </lineage>
</organism>
<dbReference type="Gramene" id="Pp3c1_36400V3.1">
    <property type="protein sequence ID" value="Pp3c1_36400V3.1"/>
    <property type="gene ID" value="Pp3c1_36400"/>
</dbReference>
<dbReference type="GO" id="GO:0005634">
    <property type="term" value="C:nucleus"/>
    <property type="evidence" value="ECO:0000318"/>
    <property type="project" value="GO_Central"/>
</dbReference>
<dbReference type="Proteomes" id="UP000006727">
    <property type="component" value="Chromosome 1"/>
</dbReference>
<accession>A0A2K1LB65</accession>
<dbReference type="STRING" id="3218.A0A2K1LB65"/>